<dbReference type="RefSeq" id="WP_132819713.1">
    <property type="nucleotide sequence ID" value="NZ_SMKI01000238.1"/>
</dbReference>
<evidence type="ECO:0000313" key="1">
    <source>
        <dbReference type="EMBL" id="TDC72622.1"/>
    </source>
</evidence>
<proteinExistence type="predicted"/>
<keyword evidence="2" id="KW-1185">Reference proteome</keyword>
<evidence type="ECO:0000313" key="2">
    <source>
        <dbReference type="Proteomes" id="UP000295345"/>
    </source>
</evidence>
<name>A0A4R4TBY2_9ACTN</name>
<organism evidence="1 2">
    <name type="scientific">Streptomyces hainanensis</name>
    <dbReference type="NCBI Taxonomy" id="402648"/>
    <lineage>
        <taxon>Bacteria</taxon>
        <taxon>Bacillati</taxon>
        <taxon>Actinomycetota</taxon>
        <taxon>Actinomycetes</taxon>
        <taxon>Kitasatosporales</taxon>
        <taxon>Streptomycetaceae</taxon>
        <taxon>Streptomyces</taxon>
    </lineage>
</organism>
<gene>
    <name evidence="1" type="ORF">E1283_21290</name>
</gene>
<protein>
    <submittedName>
        <fullName evidence="1">Uncharacterized protein</fullName>
    </submittedName>
</protein>
<reference evidence="1 2" key="1">
    <citation type="submission" date="2019-03" db="EMBL/GenBank/DDBJ databases">
        <title>Draft genome sequences of novel Actinobacteria.</title>
        <authorList>
            <person name="Sahin N."/>
            <person name="Ay H."/>
            <person name="Saygin H."/>
        </authorList>
    </citation>
    <scope>NUCLEOTIDE SEQUENCE [LARGE SCALE GENOMIC DNA]</scope>
    <source>
        <strain evidence="1 2">DSM 41900</strain>
    </source>
</reference>
<dbReference type="AlphaFoldDB" id="A0A4R4TBY2"/>
<dbReference type="Proteomes" id="UP000295345">
    <property type="component" value="Unassembled WGS sequence"/>
</dbReference>
<sequence>MEFVLRQVSDGWAICGNGVDEALEACGQVTVRIVQVSGDQGSQYGRSASWRAFRTSGDEILGTDSEERDEVARSCWRRRG</sequence>
<accession>A0A4R4TBY2</accession>
<dbReference type="EMBL" id="SMKI01000238">
    <property type="protein sequence ID" value="TDC72622.1"/>
    <property type="molecule type" value="Genomic_DNA"/>
</dbReference>
<comment type="caution">
    <text evidence="1">The sequence shown here is derived from an EMBL/GenBank/DDBJ whole genome shotgun (WGS) entry which is preliminary data.</text>
</comment>